<dbReference type="PROSITE" id="PS00262">
    <property type="entry name" value="INSULIN"/>
    <property type="match status" value="1"/>
</dbReference>
<evidence type="ECO:0000256" key="3">
    <source>
        <dbReference type="ARBA" id="ARBA00009034"/>
    </source>
</evidence>
<dbReference type="GO" id="GO:0005179">
    <property type="term" value="F:hormone activity"/>
    <property type="evidence" value="ECO:0007669"/>
    <property type="project" value="UniProtKB-KW"/>
</dbReference>
<keyword evidence="11" id="KW-0119">Carbohydrate metabolism</keyword>
<keyword evidence="7" id="KW-0313">Glucose metabolism</keyword>
<keyword evidence="10" id="KW-1015">Disulfide bond</keyword>
<evidence type="ECO:0000256" key="10">
    <source>
        <dbReference type="ARBA" id="ARBA00023157"/>
    </source>
</evidence>
<dbReference type="InterPro" id="IPR022353">
    <property type="entry name" value="Insulin_CS"/>
</dbReference>
<evidence type="ECO:0000256" key="7">
    <source>
        <dbReference type="ARBA" id="ARBA00022526"/>
    </source>
</evidence>
<evidence type="ECO:0000256" key="4">
    <source>
        <dbReference type="ARBA" id="ARBA00011207"/>
    </source>
</evidence>
<dbReference type="PANTHER" id="PTHR11454">
    <property type="entry name" value="INSULIN/INSULIN GROWTH FACTOR"/>
    <property type="match status" value="1"/>
</dbReference>
<evidence type="ECO:0000256" key="12">
    <source>
        <dbReference type="RuleBase" id="RU000406"/>
    </source>
</evidence>
<evidence type="ECO:0000313" key="14">
    <source>
        <dbReference type="EMBL" id="KAL2101139.1"/>
    </source>
</evidence>
<keyword evidence="8" id="KW-0165">Cleavage on pair of basic residues</keyword>
<evidence type="ECO:0000256" key="6">
    <source>
        <dbReference type="ARBA" id="ARBA00022525"/>
    </source>
</evidence>
<feature type="domain" description="Insulin-like" evidence="13">
    <location>
        <begin position="49"/>
        <end position="133"/>
    </location>
</feature>
<evidence type="ECO:0000256" key="1">
    <source>
        <dbReference type="ARBA" id="ARBA00002985"/>
    </source>
</evidence>
<dbReference type="GO" id="GO:0006006">
    <property type="term" value="P:glucose metabolic process"/>
    <property type="evidence" value="ECO:0007669"/>
    <property type="project" value="UniProtKB-KW"/>
</dbReference>
<comment type="caution">
    <text evidence="14">The sequence shown here is derived from an EMBL/GenBank/DDBJ whole genome shotgun (WGS) entry which is preliminary data.</text>
</comment>
<name>A0ABD1KPM4_9TELE</name>
<comment type="similarity">
    <text evidence="3 12">Belongs to the insulin family.</text>
</comment>
<evidence type="ECO:0000256" key="11">
    <source>
        <dbReference type="ARBA" id="ARBA00023277"/>
    </source>
</evidence>
<dbReference type="SUPFAM" id="SSF56994">
    <property type="entry name" value="Insulin-like"/>
    <property type="match status" value="1"/>
</dbReference>
<dbReference type="PRINTS" id="PR00276">
    <property type="entry name" value="INSULINFAMLY"/>
</dbReference>
<dbReference type="SMART" id="SM00078">
    <property type="entry name" value="IlGF"/>
    <property type="match status" value="1"/>
</dbReference>
<evidence type="ECO:0000256" key="5">
    <source>
        <dbReference type="ARBA" id="ARBA00020180"/>
    </source>
</evidence>
<dbReference type="Gene3D" id="1.10.100.10">
    <property type="entry name" value="Insulin-like"/>
    <property type="match status" value="1"/>
</dbReference>
<comment type="subunit">
    <text evidence="4">Heterodimer of a B chain and an A chain linked by two disulfide bonds.</text>
</comment>
<dbReference type="CDD" id="cd04367">
    <property type="entry name" value="IlGF_insulin_like"/>
    <property type="match status" value="1"/>
</dbReference>
<dbReference type="InterPro" id="IPR022352">
    <property type="entry name" value="Ins/IGF/rlx"/>
</dbReference>
<proteinExistence type="inferred from homology"/>
<keyword evidence="6 12" id="KW-0964">Secreted</keyword>
<dbReference type="Pfam" id="PF00049">
    <property type="entry name" value="Insulin"/>
    <property type="match status" value="1"/>
</dbReference>
<comment type="subcellular location">
    <subcellularLocation>
        <location evidence="2 12">Secreted</location>
    </subcellularLocation>
</comment>
<dbReference type="EMBL" id="JBHFQA010000003">
    <property type="protein sequence ID" value="KAL2101139.1"/>
    <property type="molecule type" value="Genomic_DNA"/>
</dbReference>
<dbReference type="InterPro" id="IPR036438">
    <property type="entry name" value="Insulin-like_sf"/>
</dbReference>
<comment type="function">
    <text evidence="1">Insulin decreases blood glucose concentration. It increases cell permeability to monosaccharides, amino acids and fatty acids. It accelerates glycolysis, the pentose phosphate cycle, and glycogen synthesis in liver.</text>
</comment>
<protein>
    <recommendedName>
        <fullName evidence="5">Insulin</fullName>
    </recommendedName>
</protein>
<evidence type="ECO:0000256" key="2">
    <source>
        <dbReference type="ARBA" id="ARBA00004613"/>
    </source>
</evidence>
<organism evidence="14 15">
    <name type="scientific">Coilia grayii</name>
    <name type="common">Gray's grenadier anchovy</name>
    <dbReference type="NCBI Taxonomy" id="363190"/>
    <lineage>
        <taxon>Eukaryota</taxon>
        <taxon>Metazoa</taxon>
        <taxon>Chordata</taxon>
        <taxon>Craniata</taxon>
        <taxon>Vertebrata</taxon>
        <taxon>Euteleostomi</taxon>
        <taxon>Actinopterygii</taxon>
        <taxon>Neopterygii</taxon>
        <taxon>Teleostei</taxon>
        <taxon>Clupei</taxon>
        <taxon>Clupeiformes</taxon>
        <taxon>Clupeoidei</taxon>
        <taxon>Engraulidae</taxon>
        <taxon>Coilinae</taxon>
        <taxon>Coilia</taxon>
    </lineage>
</organism>
<sequence>MSHFRKIYVTTVVSASGIMSGPSVLLLLLCCACLAPSPPGVLAISLRARRLCGVHLVDALLLVCGERGIFYQPGRRVREENIRVMMDSAPSLEETRVTLDKRRGGLSSSISKRGIVEQCCYFYCDFYDLENYCNT</sequence>
<dbReference type="GO" id="GO:0005576">
    <property type="term" value="C:extracellular region"/>
    <property type="evidence" value="ECO:0007669"/>
    <property type="project" value="UniProtKB-SubCell"/>
</dbReference>
<accession>A0ABD1KPM4</accession>
<evidence type="ECO:0000256" key="9">
    <source>
        <dbReference type="ARBA" id="ARBA00022702"/>
    </source>
</evidence>
<dbReference type="PANTHER" id="PTHR11454:SF9">
    <property type="entry name" value="INSULIN"/>
    <property type="match status" value="1"/>
</dbReference>
<evidence type="ECO:0000256" key="8">
    <source>
        <dbReference type="ARBA" id="ARBA00022685"/>
    </source>
</evidence>
<dbReference type="Proteomes" id="UP001591681">
    <property type="component" value="Unassembled WGS sequence"/>
</dbReference>
<dbReference type="FunFam" id="1.10.100.10:FF:000003">
    <property type="entry name" value="Insulin"/>
    <property type="match status" value="1"/>
</dbReference>
<dbReference type="InterPro" id="IPR004825">
    <property type="entry name" value="Insulin"/>
</dbReference>
<keyword evidence="15" id="KW-1185">Reference proteome</keyword>
<keyword evidence="9" id="KW-0372">Hormone</keyword>
<reference evidence="14 15" key="1">
    <citation type="submission" date="2024-09" db="EMBL/GenBank/DDBJ databases">
        <title>A chromosome-level genome assembly of Gray's grenadier anchovy, Coilia grayii.</title>
        <authorList>
            <person name="Fu Z."/>
        </authorList>
    </citation>
    <scope>NUCLEOTIDE SEQUENCE [LARGE SCALE GENOMIC DNA]</scope>
    <source>
        <strain evidence="14">G4</strain>
        <tissue evidence="14">Muscle</tissue>
    </source>
</reference>
<dbReference type="AlphaFoldDB" id="A0ABD1KPM4"/>
<evidence type="ECO:0000259" key="13">
    <source>
        <dbReference type="SMART" id="SM00078"/>
    </source>
</evidence>
<dbReference type="InterPro" id="IPR016179">
    <property type="entry name" value="Insulin-like"/>
</dbReference>
<gene>
    <name evidence="14" type="ORF">ACEWY4_002900</name>
</gene>
<evidence type="ECO:0000313" key="15">
    <source>
        <dbReference type="Proteomes" id="UP001591681"/>
    </source>
</evidence>